<organism evidence="2 3">
    <name type="scientific">Phlebiopsis gigantea (strain 11061_1 CR5-6)</name>
    <name type="common">White-rot fungus</name>
    <name type="synonym">Peniophora gigantea</name>
    <dbReference type="NCBI Taxonomy" id="745531"/>
    <lineage>
        <taxon>Eukaryota</taxon>
        <taxon>Fungi</taxon>
        <taxon>Dikarya</taxon>
        <taxon>Basidiomycota</taxon>
        <taxon>Agaricomycotina</taxon>
        <taxon>Agaricomycetes</taxon>
        <taxon>Polyporales</taxon>
        <taxon>Phanerochaetaceae</taxon>
        <taxon>Phlebiopsis</taxon>
    </lineage>
</organism>
<sequence>MRLAAVFASLLATAAASGTFLDLTAIVTHHNNSALECWRLADPFTTSAGAGTAGAATLNIAGLANATYTVLPPRFEGGVHNAPHPQLVVFLSGVAHVTLPHGTGDAFVVGGADGTIIAVDTTGTGHNTSYPSNAATRALQIPFAGGVVPPHTVLFSGACNDSSQVVTVA</sequence>
<feature type="chain" id="PRO_5002181190" description="Small secreted protein" evidence="1">
    <location>
        <begin position="17"/>
        <end position="169"/>
    </location>
</feature>
<feature type="signal peptide" evidence="1">
    <location>
        <begin position="1"/>
        <end position="16"/>
    </location>
</feature>
<evidence type="ECO:0000256" key="1">
    <source>
        <dbReference type="SAM" id="SignalP"/>
    </source>
</evidence>
<protein>
    <recommendedName>
        <fullName evidence="4">Small secreted protein</fullName>
    </recommendedName>
</protein>
<dbReference type="HOGENOM" id="CLU_062260_1_0_1"/>
<dbReference type="Proteomes" id="UP000053257">
    <property type="component" value="Unassembled WGS sequence"/>
</dbReference>
<gene>
    <name evidence="2" type="ORF">PHLGIDRAFT_11779</name>
</gene>
<keyword evidence="3" id="KW-1185">Reference proteome</keyword>
<dbReference type="OrthoDB" id="3223416at2759"/>
<dbReference type="AlphaFoldDB" id="A0A0C3S2Q2"/>
<evidence type="ECO:0008006" key="4">
    <source>
        <dbReference type="Google" id="ProtNLM"/>
    </source>
</evidence>
<keyword evidence="1" id="KW-0732">Signal</keyword>
<evidence type="ECO:0000313" key="3">
    <source>
        <dbReference type="Proteomes" id="UP000053257"/>
    </source>
</evidence>
<accession>A0A0C3S2Q2</accession>
<reference evidence="2 3" key="1">
    <citation type="journal article" date="2014" name="PLoS Genet.">
        <title>Analysis of the Phlebiopsis gigantea genome, transcriptome and secretome provides insight into its pioneer colonization strategies of wood.</title>
        <authorList>
            <person name="Hori C."/>
            <person name="Ishida T."/>
            <person name="Igarashi K."/>
            <person name="Samejima M."/>
            <person name="Suzuki H."/>
            <person name="Master E."/>
            <person name="Ferreira P."/>
            <person name="Ruiz-Duenas F.J."/>
            <person name="Held B."/>
            <person name="Canessa P."/>
            <person name="Larrondo L.F."/>
            <person name="Schmoll M."/>
            <person name="Druzhinina I.S."/>
            <person name="Kubicek C.P."/>
            <person name="Gaskell J.A."/>
            <person name="Kersten P."/>
            <person name="St John F."/>
            <person name="Glasner J."/>
            <person name="Sabat G."/>
            <person name="Splinter BonDurant S."/>
            <person name="Syed K."/>
            <person name="Yadav J."/>
            <person name="Mgbeahuruike A.C."/>
            <person name="Kovalchuk A."/>
            <person name="Asiegbu F.O."/>
            <person name="Lackner G."/>
            <person name="Hoffmeister D."/>
            <person name="Rencoret J."/>
            <person name="Gutierrez A."/>
            <person name="Sun H."/>
            <person name="Lindquist E."/>
            <person name="Barry K."/>
            <person name="Riley R."/>
            <person name="Grigoriev I.V."/>
            <person name="Henrissat B."/>
            <person name="Kues U."/>
            <person name="Berka R.M."/>
            <person name="Martinez A.T."/>
            <person name="Covert S.F."/>
            <person name="Blanchette R.A."/>
            <person name="Cullen D."/>
        </authorList>
    </citation>
    <scope>NUCLEOTIDE SEQUENCE [LARGE SCALE GENOMIC DNA]</scope>
    <source>
        <strain evidence="2 3">11061_1 CR5-6</strain>
    </source>
</reference>
<name>A0A0C3S2Q2_PHLG1</name>
<proteinExistence type="predicted"/>
<dbReference type="EMBL" id="KN840463">
    <property type="protein sequence ID" value="KIP09641.1"/>
    <property type="molecule type" value="Genomic_DNA"/>
</dbReference>
<evidence type="ECO:0000313" key="2">
    <source>
        <dbReference type="EMBL" id="KIP09641.1"/>
    </source>
</evidence>